<evidence type="ECO:0000313" key="2">
    <source>
        <dbReference type="EMBL" id="KIF82982.1"/>
    </source>
</evidence>
<dbReference type="AlphaFoldDB" id="A0A0C1YQV5"/>
<evidence type="ECO:0000256" key="1">
    <source>
        <dbReference type="SAM" id="MobiDB-lite"/>
    </source>
</evidence>
<protein>
    <recommendedName>
        <fullName evidence="4">Lipoprotein</fullName>
    </recommendedName>
</protein>
<dbReference type="PROSITE" id="PS51257">
    <property type="entry name" value="PROKAR_LIPOPROTEIN"/>
    <property type="match status" value="1"/>
</dbReference>
<reference evidence="2 3" key="1">
    <citation type="submission" date="2014-12" db="EMBL/GenBank/DDBJ databases">
        <title>Denitrispirillum autotrophicum gen. nov., sp. nov., Denitrifying, Facultatively Autotrophic Bacteria Isolated from Rice Paddy Soil.</title>
        <authorList>
            <person name="Ishii S."/>
            <person name="Ashida N."/>
            <person name="Ohno H."/>
            <person name="Otsuka S."/>
            <person name="Yokota A."/>
            <person name="Senoo K."/>
        </authorList>
    </citation>
    <scope>NUCLEOTIDE SEQUENCE [LARGE SCALE GENOMIC DNA]</scope>
    <source>
        <strain evidence="2 3">TSA66</strain>
    </source>
</reference>
<feature type="region of interest" description="Disordered" evidence="1">
    <location>
        <begin position="92"/>
        <end position="125"/>
    </location>
</feature>
<evidence type="ECO:0008006" key="4">
    <source>
        <dbReference type="Google" id="ProtNLM"/>
    </source>
</evidence>
<keyword evidence="3" id="KW-1185">Reference proteome</keyword>
<proteinExistence type="predicted"/>
<name>A0A0C1YQV5_9BURK</name>
<evidence type="ECO:0000313" key="3">
    <source>
        <dbReference type="Proteomes" id="UP000031572"/>
    </source>
</evidence>
<dbReference type="STRING" id="709839.TSA66_22590"/>
<dbReference type="EMBL" id="JWJG01000028">
    <property type="protein sequence ID" value="KIF82982.1"/>
    <property type="molecule type" value="Genomic_DNA"/>
</dbReference>
<accession>A0A0C1YQV5</accession>
<dbReference type="Proteomes" id="UP000031572">
    <property type="component" value="Unassembled WGS sequence"/>
</dbReference>
<comment type="caution">
    <text evidence="2">The sequence shown here is derived from an EMBL/GenBank/DDBJ whole genome shotgun (WGS) entry which is preliminary data.</text>
</comment>
<sequence>MPCLTRAIQASGIAFVICAIASCGGRAGPVRAGTAQFAASSSGTASDKQDVTVQEGDDAALRDAQTNRMMQSTMVEQYHFNAYKKFSAMLDAASDQHGQRSRPELEGAGDADNVCARDSLIRQDD</sequence>
<organism evidence="2 3">
    <name type="scientific">Noviherbaspirillum autotrophicum</name>
    <dbReference type="NCBI Taxonomy" id="709839"/>
    <lineage>
        <taxon>Bacteria</taxon>
        <taxon>Pseudomonadati</taxon>
        <taxon>Pseudomonadota</taxon>
        <taxon>Betaproteobacteria</taxon>
        <taxon>Burkholderiales</taxon>
        <taxon>Oxalobacteraceae</taxon>
        <taxon>Noviherbaspirillum</taxon>
    </lineage>
</organism>
<gene>
    <name evidence="2" type="ORF">TSA66_22590</name>
</gene>